<name>A0ACB7RP63_HYAAI</name>
<keyword evidence="2" id="KW-1185">Reference proteome</keyword>
<proteinExistence type="predicted"/>
<reference evidence="1" key="1">
    <citation type="submission" date="2020-05" db="EMBL/GenBank/DDBJ databases">
        <title>Large-scale comparative analyses of tick genomes elucidate their genetic diversity and vector capacities.</title>
        <authorList>
            <person name="Jia N."/>
            <person name="Wang J."/>
            <person name="Shi W."/>
            <person name="Du L."/>
            <person name="Sun Y."/>
            <person name="Zhan W."/>
            <person name="Jiang J."/>
            <person name="Wang Q."/>
            <person name="Zhang B."/>
            <person name="Ji P."/>
            <person name="Sakyi L.B."/>
            <person name="Cui X."/>
            <person name="Yuan T."/>
            <person name="Jiang B."/>
            <person name="Yang W."/>
            <person name="Lam T.T.-Y."/>
            <person name="Chang Q."/>
            <person name="Ding S."/>
            <person name="Wang X."/>
            <person name="Zhu J."/>
            <person name="Ruan X."/>
            <person name="Zhao L."/>
            <person name="Wei J."/>
            <person name="Que T."/>
            <person name="Du C."/>
            <person name="Cheng J."/>
            <person name="Dai P."/>
            <person name="Han X."/>
            <person name="Huang E."/>
            <person name="Gao Y."/>
            <person name="Liu J."/>
            <person name="Shao H."/>
            <person name="Ye R."/>
            <person name="Li L."/>
            <person name="Wei W."/>
            <person name="Wang X."/>
            <person name="Wang C."/>
            <person name="Yang T."/>
            <person name="Huo Q."/>
            <person name="Li W."/>
            <person name="Guo W."/>
            <person name="Chen H."/>
            <person name="Zhou L."/>
            <person name="Ni X."/>
            <person name="Tian J."/>
            <person name="Zhou Y."/>
            <person name="Sheng Y."/>
            <person name="Liu T."/>
            <person name="Pan Y."/>
            <person name="Xia L."/>
            <person name="Li J."/>
            <person name="Zhao F."/>
            <person name="Cao W."/>
        </authorList>
    </citation>
    <scope>NUCLEOTIDE SEQUENCE</scope>
    <source>
        <strain evidence="1">Hyas-2018</strain>
    </source>
</reference>
<dbReference type="EMBL" id="CM023488">
    <property type="protein sequence ID" value="KAH6923654.1"/>
    <property type="molecule type" value="Genomic_DNA"/>
</dbReference>
<sequence length="500" mass="54810">MAVARCYVLLSLTAALVLLLVAAVSSGRAYDVEKATRLGRVGGNRLDVLGRKVEEYRGIPFAQPPVGRLRFLPPQAVKPWQGILDATNKRTACPQVRLRKTMDAGMEYTEDCLYLNVWSSSARDQPPAPVVVWIHGGGFTQGSASYSNYTGAALAAKTGLVVVSMNYRLGMLGFLDANSPEAAGNMGLLDQNMALKWIQQNIREFGGDPSRVTLFGESAGAMSVHAHMLSPVSRGLFQRAYMMSGTMHTGDFIDATHESIIKGDAVATVMGCAGGNHSLTSDAEAVIDCLRTKSADEIVLASSEALAPKIYLFLPSYHNEFLPKVPTVAINRGFFHAIDIVVGVTEDEGAFALMYPLRKELLPDDVEGLDDKQFRHSLNEGITSWLKMDFPDMLQKYTAEAQDKASLRRGYVDYLSDSVFVCPMHFTAEKHTHRGQTVYSYVFGHKSSRSPLPRWMGAPHVFDINYIFGVPLLDQERFNAEDASVSEVVLTAFKTFSEAG</sequence>
<gene>
    <name evidence="1" type="ORF">HPB50_004394</name>
</gene>
<accession>A0ACB7RP63</accession>
<evidence type="ECO:0000313" key="2">
    <source>
        <dbReference type="Proteomes" id="UP000821845"/>
    </source>
</evidence>
<evidence type="ECO:0000313" key="1">
    <source>
        <dbReference type="EMBL" id="KAH6923654.1"/>
    </source>
</evidence>
<organism evidence="1 2">
    <name type="scientific">Hyalomma asiaticum</name>
    <name type="common">Tick</name>
    <dbReference type="NCBI Taxonomy" id="266040"/>
    <lineage>
        <taxon>Eukaryota</taxon>
        <taxon>Metazoa</taxon>
        <taxon>Ecdysozoa</taxon>
        <taxon>Arthropoda</taxon>
        <taxon>Chelicerata</taxon>
        <taxon>Arachnida</taxon>
        <taxon>Acari</taxon>
        <taxon>Parasitiformes</taxon>
        <taxon>Ixodida</taxon>
        <taxon>Ixodoidea</taxon>
        <taxon>Ixodidae</taxon>
        <taxon>Hyalomminae</taxon>
        <taxon>Hyalomma</taxon>
    </lineage>
</organism>
<protein>
    <submittedName>
        <fullName evidence="1">Uncharacterized protein</fullName>
    </submittedName>
</protein>
<dbReference type="Proteomes" id="UP000821845">
    <property type="component" value="Chromosome 8"/>
</dbReference>
<comment type="caution">
    <text evidence="1">The sequence shown here is derived from an EMBL/GenBank/DDBJ whole genome shotgun (WGS) entry which is preliminary data.</text>
</comment>